<dbReference type="PANTHER" id="PTHR33273">
    <property type="entry name" value="DOMAIN-CONTAINING PROTEIN, PUTATIVE-RELATED"/>
    <property type="match status" value="1"/>
</dbReference>
<dbReference type="PANTHER" id="PTHR33273:SF4">
    <property type="entry name" value="ENDONUCLEASE_EXONUCLEASE_PHOSPHATASE DOMAIN-CONTAINING PROTEIN"/>
    <property type="match status" value="1"/>
</dbReference>
<keyword evidence="3" id="KW-1185">Reference proteome</keyword>
<evidence type="ECO:0000313" key="2">
    <source>
        <dbReference type="EMBL" id="KAK2574847.1"/>
    </source>
</evidence>
<evidence type="ECO:0000259" key="1">
    <source>
        <dbReference type="Pfam" id="PF14529"/>
    </source>
</evidence>
<reference evidence="2" key="2">
    <citation type="journal article" date="2023" name="Commun. Biol.">
        <title>Intrasexual cuticular hydrocarbon dimorphism in a wasp sheds light on hydrocarbon biosynthesis genes in Hymenoptera.</title>
        <authorList>
            <person name="Moris V.C."/>
            <person name="Podsiadlowski L."/>
            <person name="Martin S."/>
            <person name="Oeyen J.P."/>
            <person name="Donath A."/>
            <person name="Petersen M."/>
            <person name="Wilbrandt J."/>
            <person name="Misof B."/>
            <person name="Liedtke D."/>
            <person name="Thamm M."/>
            <person name="Scheiner R."/>
            <person name="Schmitt T."/>
            <person name="Niehuis O."/>
        </authorList>
    </citation>
    <scope>NUCLEOTIDE SEQUENCE</scope>
    <source>
        <strain evidence="2">GBR_01_08_01A</strain>
    </source>
</reference>
<feature type="non-terminal residue" evidence="2">
    <location>
        <position position="243"/>
    </location>
</feature>
<feature type="domain" description="Endonuclease/exonuclease/phosphatase" evidence="1">
    <location>
        <begin position="2"/>
        <end position="110"/>
    </location>
</feature>
<dbReference type="SUPFAM" id="SSF56219">
    <property type="entry name" value="DNase I-like"/>
    <property type="match status" value="1"/>
</dbReference>
<name>A0AAD9VIG0_9HYME</name>
<dbReference type="Pfam" id="PF14529">
    <property type="entry name" value="Exo_endo_phos_2"/>
    <property type="match status" value="1"/>
</dbReference>
<dbReference type="AlphaFoldDB" id="A0AAD9VIG0"/>
<comment type="caution">
    <text evidence="2">The sequence shown here is derived from an EMBL/GenBank/DDBJ whole genome shotgun (WGS) entry which is preliminary data.</text>
</comment>
<dbReference type="EMBL" id="JAIFRP010004653">
    <property type="protein sequence ID" value="KAK2574847.1"/>
    <property type="molecule type" value="Genomic_DNA"/>
</dbReference>
<dbReference type="InterPro" id="IPR036691">
    <property type="entry name" value="Endo/exonu/phosph_ase_sf"/>
</dbReference>
<dbReference type="InterPro" id="IPR005135">
    <property type="entry name" value="Endo/exonuclease/phosphatase"/>
</dbReference>
<proteinExistence type="predicted"/>
<reference evidence="2" key="1">
    <citation type="submission" date="2021-08" db="EMBL/GenBank/DDBJ databases">
        <authorList>
            <person name="Misof B."/>
            <person name="Oliver O."/>
            <person name="Podsiadlowski L."/>
            <person name="Donath A."/>
            <person name="Peters R."/>
            <person name="Mayer C."/>
            <person name="Rust J."/>
            <person name="Gunkel S."/>
            <person name="Lesny P."/>
            <person name="Martin S."/>
            <person name="Oeyen J.P."/>
            <person name="Petersen M."/>
            <person name="Panagiotis P."/>
            <person name="Wilbrandt J."/>
            <person name="Tanja T."/>
        </authorList>
    </citation>
    <scope>NUCLEOTIDE SEQUENCE</scope>
    <source>
        <strain evidence="2">GBR_01_08_01A</strain>
        <tissue evidence="2">Thorax + abdomen</tissue>
    </source>
</reference>
<dbReference type="Gene3D" id="3.60.10.10">
    <property type="entry name" value="Endonuclease/exonuclease/phosphatase"/>
    <property type="match status" value="1"/>
</dbReference>
<protein>
    <recommendedName>
        <fullName evidence="1">Endonuclease/exonuclease/phosphatase domain-containing protein</fullName>
    </recommendedName>
</protein>
<gene>
    <name evidence="2" type="ORF">KPH14_013041</name>
</gene>
<organism evidence="2 3">
    <name type="scientific">Odynerus spinipes</name>
    <dbReference type="NCBI Taxonomy" id="1348599"/>
    <lineage>
        <taxon>Eukaryota</taxon>
        <taxon>Metazoa</taxon>
        <taxon>Ecdysozoa</taxon>
        <taxon>Arthropoda</taxon>
        <taxon>Hexapoda</taxon>
        <taxon>Insecta</taxon>
        <taxon>Pterygota</taxon>
        <taxon>Neoptera</taxon>
        <taxon>Endopterygota</taxon>
        <taxon>Hymenoptera</taxon>
        <taxon>Apocrita</taxon>
        <taxon>Aculeata</taxon>
        <taxon>Vespoidea</taxon>
        <taxon>Vespidae</taxon>
        <taxon>Eumeninae</taxon>
        <taxon>Odynerus</taxon>
    </lineage>
</organism>
<accession>A0AAD9VIG0</accession>
<evidence type="ECO:0000313" key="3">
    <source>
        <dbReference type="Proteomes" id="UP001258017"/>
    </source>
</evidence>
<feature type="non-terminal residue" evidence="2">
    <location>
        <position position="1"/>
    </location>
</feature>
<dbReference type="GO" id="GO:0003824">
    <property type="term" value="F:catalytic activity"/>
    <property type="evidence" value="ECO:0007669"/>
    <property type="project" value="InterPro"/>
</dbReference>
<dbReference type="Proteomes" id="UP001258017">
    <property type="component" value="Unassembled WGS sequence"/>
</dbReference>
<sequence length="243" mass="27925">AIYAPPGQKITLQNWQDHFQSLGDKFISAGDYNAKHTTWGSKIITTRGRTLEEAIRRNSYNVLSTGKPTHWPTDINKKPDVIDFAIVKALNINKFNITSSLDLSSDHTPLIVKYSSKPVCYNPPTTLCNKTTNWETFKTLVEQNTNCNIPLKTPEDIEQAVAALTTTIQEAAWASTSFRQLNTQKRKIPTYILDKIKEKRKVKAKWQKHKTSENKKHLNKITKELKNTIRDYNDDEFKKFLES</sequence>